<dbReference type="SMART" id="SM00499">
    <property type="entry name" value="AAI"/>
    <property type="match status" value="1"/>
</dbReference>
<evidence type="ECO:0000256" key="3">
    <source>
        <dbReference type="ARBA" id="ARBA00022475"/>
    </source>
</evidence>
<evidence type="ECO:0000256" key="9">
    <source>
        <dbReference type="ARBA" id="ARBA00023288"/>
    </source>
</evidence>
<keyword evidence="5" id="KW-0732">Signal</keyword>
<evidence type="ECO:0000256" key="7">
    <source>
        <dbReference type="ARBA" id="ARBA00023157"/>
    </source>
</evidence>
<feature type="non-terminal residue" evidence="12">
    <location>
        <position position="1"/>
    </location>
</feature>
<dbReference type="InterPro" id="IPR043325">
    <property type="entry name" value="LTSS"/>
</dbReference>
<dbReference type="Gene3D" id="1.10.110.10">
    <property type="entry name" value="Plant lipid-transfer and hydrophobic proteins"/>
    <property type="match status" value="1"/>
</dbReference>
<dbReference type="InterPro" id="IPR016140">
    <property type="entry name" value="Bifunc_inhib/LTP/seed_store"/>
</dbReference>
<keyword evidence="8" id="KW-0325">Glycoprotein</keyword>
<comment type="caution">
    <text evidence="12">The sequence shown here is derived from an EMBL/GenBank/DDBJ whole genome shotgun (WGS) entry which is preliminary data.</text>
</comment>
<keyword evidence="3" id="KW-1003">Cell membrane</keyword>
<comment type="similarity">
    <text evidence="2">Belongs to the plant LTP family.</text>
</comment>
<evidence type="ECO:0000313" key="13">
    <source>
        <dbReference type="Proteomes" id="UP000823674"/>
    </source>
</evidence>
<keyword evidence="6" id="KW-0472">Membrane</keyword>
<dbReference type="SUPFAM" id="SSF47699">
    <property type="entry name" value="Bifunctional inhibitor/lipid-transfer protein/seed storage 2S albumin"/>
    <property type="match status" value="1"/>
</dbReference>
<reference evidence="12 13" key="1">
    <citation type="submission" date="2021-03" db="EMBL/GenBank/DDBJ databases">
        <authorList>
            <person name="King G.J."/>
            <person name="Bancroft I."/>
            <person name="Baten A."/>
            <person name="Bloomfield J."/>
            <person name="Borpatragohain P."/>
            <person name="He Z."/>
            <person name="Irish N."/>
            <person name="Irwin J."/>
            <person name="Liu K."/>
            <person name="Mauleon R.P."/>
            <person name="Moore J."/>
            <person name="Morris R."/>
            <person name="Ostergaard L."/>
            <person name="Wang B."/>
            <person name="Wells R."/>
        </authorList>
    </citation>
    <scope>NUCLEOTIDE SEQUENCE [LARGE SCALE GENOMIC DNA]</scope>
    <source>
        <strain evidence="12">R-o-18</strain>
        <tissue evidence="12">Leaf</tissue>
    </source>
</reference>
<dbReference type="InterPro" id="IPR000528">
    <property type="entry name" value="Plant_nsLTP"/>
</dbReference>
<evidence type="ECO:0000256" key="4">
    <source>
        <dbReference type="ARBA" id="ARBA00022622"/>
    </source>
</evidence>
<comment type="subcellular location">
    <subcellularLocation>
        <location evidence="1">Cell membrane</location>
        <topology evidence="1">Lipid-anchor</topology>
        <topology evidence="1">GPI-anchor</topology>
    </subcellularLocation>
</comment>
<keyword evidence="7" id="KW-1015">Disulfide bond</keyword>
<dbReference type="PANTHER" id="PTHR33044">
    <property type="entry name" value="BIFUNCTIONAL INHIBITOR/LIPID-TRANSFER PROTEIN/SEED STORAGE 2S ALBUMIN SUPERFAMILY PROTEIN-RELATED"/>
    <property type="match status" value="1"/>
</dbReference>
<evidence type="ECO:0000256" key="6">
    <source>
        <dbReference type="ARBA" id="ARBA00023136"/>
    </source>
</evidence>
<dbReference type="PRINTS" id="PR00382">
    <property type="entry name" value="LIPIDTRNSFER"/>
</dbReference>
<dbReference type="EMBL" id="JADBGQ010000008">
    <property type="protein sequence ID" value="KAG5387510.1"/>
    <property type="molecule type" value="Genomic_DNA"/>
</dbReference>
<keyword evidence="4" id="KW-0336">GPI-anchor</keyword>
<evidence type="ECO:0000256" key="8">
    <source>
        <dbReference type="ARBA" id="ARBA00023180"/>
    </source>
</evidence>
<evidence type="ECO:0000256" key="1">
    <source>
        <dbReference type="ARBA" id="ARBA00004609"/>
    </source>
</evidence>
<proteinExistence type="inferred from homology"/>
<sequence>RKKIQLAKTTKQNKVDPKSFLISALIFSLLSNSPVLMSLAQINTPCSPTMLSSVTGCMSFLTGGATSPTSDCCRALKTLTGTSMDCLCLIVTANVPLDLPINRTLAISLPRACGVPVQCKASSALLYSPGPASLGPTTSPPTETQNPEGSASFGPATSPTSSMDPDDTDFSGPRNGGDPREPPKTSASSPSSSLSLKLSLLLFAMFAFEFISFF</sequence>
<organism evidence="12 13">
    <name type="scientific">Brassica rapa subsp. trilocularis</name>
    <dbReference type="NCBI Taxonomy" id="1813537"/>
    <lineage>
        <taxon>Eukaryota</taxon>
        <taxon>Viridiplantae</taxon>
        <taxon>Streptophyta</taxon>
        <taxon>Embryophyta</taxon>
        <taxon>Tracheophyta</taxon>
        <taxon>Spermatophyta</taxon>
        <taxon>Magnoliopsida</taxon>
        <taxon>eudicotyledons</taxon>
        <taxon>Gunneridae</taxon>
        <taxon>Pentapetalae</taxon>
        <taxon>rosids</taxon>
        <taxon>malvids</taxon>
        <taxon>Brassicales</taxon>
        <taxon>Brassicaceae</taxon>
        <taxon>Brassiceae</taxon>
        <taxon>Brassica</taxon>
    </lineage>
</organism>
<keyword evidence="9" id="KW-0449">Lipoprotein</keyword>
<evidence type="ECO:0000256" key="5">
    <source>
        <dbReference type="ARBA" id="ARBA00022729"/>
    </source>
</evidence>
<evidence type="ECO:0000256" key="10">
    <source>
        <dbReference type="SAM" id="MobiDB-lite"/>
    </source>
</evidence>
<dbReference type="Proteomes" id="UP000823674">
    <property type="component" value="Chromosome A09"/>
</dbReference>
<feature type="region of interest" description="Disordered" evidence="10">
    <location>
        <begin position="130"/>
        <end position="192"/>
    </location>
</feature>
<gene>
    <name evidence="12" type="primary">A09p081520.1_BraROA</name>
    <name evidence="12" type="ORF">IGI04_038980</name>
</gene>
<feature type="compositionally biased region" description="Polar residues" evidence="10">
    <location>
        <begin position="135"/>
        <end position="149"/>
    </location>
</feature>
<feature type="domain" description="Bifunctional inhibitor/plant lipid transfer protein/seed storage helical" evidence="11">
    <location>
        <begin position="46"/>
        <end position="119"/>
    </location>
</feature>
<accession>A0ABQ7LLT7</accession>
<dbReference type="InterPro" id="IPR036312">
    <property type="entry name" value="Bifun_inhib/LTP/seed_sf"/>
</dbReference>
<dbReference type="CDD" id="cd00010">
    <property type="entry name" value="AAI_LTSS"/>
    <property type="match status" value="1"/>
</dbReference>
<keyword evidence="13" id="KW-1185">Reference proteome</keyword>
<evidence type="ECO:0000259" key="11">
    <source>
        <dbReference type="SMART" id="SM00499"/>
    </source>
</evidence>
<dbReference type="Pfam" id="PF14368">
    <property type="entry name" value="LTP_2"/>
    <property type="match status" value="1"/>
</dbReference>
<name>A0ABQ7LLT7_BRACM</name>
<evidence type="ECO:0000313" key="12">
    <source>
        <dbReference type="EMBL" id="KAG5387510.1"/>
    </source>
</evidence>
<protein>
    <recommendedName>
        <fullName evidence="11">Bifunctional inhibitor/plant lipid transfer protein/seed storage helical domain-containing protein</fullName>
    </recommendedName>
</protein>
<evidence type="ECO:0000256" key="2">
    <source>
        <dbReference type="ARBA" id="ARBA00009748"/>
    </source>
</evidence>